<sequence>MTPAPANKDRCDFDLPPLWIDLNVPKSDVDSSDSDFEPDDKLHSHYKSDSFEEAFVCEKVTKRESESPTPNMLAHTQRTQRPPSPPWPEVTPFDFSVHGYQCYNLISSNSSNIVTLCHLCNEVFEKRSLLLKHITDSYAENYDNLSNVRTVQKQHVNMRIRTVHWLEDFENSVVLFFRISHVFDDEPYYCTSIRTQLTSLLIFSSSNPYCYGLLVSTAAVMSSK</sequence>
<name>A0AA36LZY5_CYLNA</name>
<proteinExistence type="predicted"/>
<reference evidence="2" key="1">
    <citation type="submission" date="2023-07" db="EMBL/GenBank/DDBJ databases">
        <authorList>
            <consortium name="CYATHOMIX"/>
        </authorList>
    </citation>
    <scope>NUCLEOTIDE SEQUENCE</scope>
    <source>
        <strain evidence="2">N/A</strain>
    </source>
</reference>
<keyword evidence="3" id="KW-1185">Reference proteome</keyword>
<organism evidence="2 3">
    <name type="scientific">Cylicocyclus nassatus</name>
    <name type="common">Nematode worm</name>
    <dbReference type="NCBI Taxonomy" id="53992"/>
    <lineage>
        <taxon>Eukaryota</taxon>
        <taxon>Metazoa</taxon>
        <taxon>Ecdysozoa</taxon>
        <taxon>Nematoda</taxon>
        <taxon>Chromadorea</taxon>
        <taxon>Rhabditida</taxon>
        <taxon>Rhabditina</taxon>
        <taxon>Rhabditomorpha</taxon>
        <taxon>Strongyloidea</taxon>
        <taxon>Strongylidae</taxon>
        <taxon>Cylicocyclus</taxon>
    </lineage>
</organism>
<feature type="compositionally biased region" description="Polar residues" evidence="1">
    <location>
        <begin position="67"/>
        <end position="81"/>
    </location>
</feature>
<evidence type="ECO:0000313" key="2">
    <source>
        <dbReference type="EMBL" id="CAJ0594708.1"/>
    </source>
</evidence>
<comment type="caution">
    <text evidence="2">The sequence shown here is derived from an EMBL/GenBank/DDBJ whole genome shotgun (WGS) entry which is preliminary data.</text>
</comment>
<feature type="region of interest" description="Disordered" evidence="1">
    <location>
        <begin position="61"/>
        <end position="86"/>
    </location>
</feature>
<accession>A0AA36LZY5</accession>
<dbReference type="EMBL" id="CATQJL010000112">
    <property type="protein sequence ID" value="CAJ0594708.1"/>
    <property type="molecule type" value="Genomic_DNA"/>
</dbReference>
<protein>
    <submittedName>
        <fullName evidence="2">Uncharacterized protein</fullName>
    </submittedName>
</protein>
<evidence type="ECO:0000313" key="3">
    <source>
        <dbReference type="Proteomes" id="UP001176961"/>
    </source>
</evidence>
<dbReference type="AlphaFoldDB" id="A0AA36LZY5"/>
<dbReference type="Proteomes" id="UP001176961">
    <property type="component" value="Unassembled WGS sequence"/>
</dbReference>
<feature type="region of interest" description="Disordered" evidence="1">
    <location>
        <begin position="24"/>
        <end position="44"/>
    </location>
</feature>
<evidence type="ECO:0000256" key="1">
    <source>
        <dbReference type="SAM" id="MobiDB-lite"/>
    </source>
</evidence>
<gene>
    <name evidence="2" type="ORF">CYNAS_LOCUS6691</name>
</gene>